<dbReference type="EMBL" id="CP001720">
    <property type="protein sequence ID" value="ACV62126.1"/>
    <property type="molecule type" value="Genomic_DNA"/>
</dbReference>
<dbReference type="STRING" id="485916.Dtox_1244"/>
<dbReference type="Gene3D" id="2.10.260.10">
    <property type="match status" value="1"/>
</dbReference>
<dbReference type="InterPro" id="IPR052731">
    <property type="entry name" value="B_subtilis_Trans_State_Reg"/>
</dbReference>
<dbReference type="KEGG" id="dae:Dtox_1244"/>
<dbReference type="Proteomes" id="UP000002217">
    <property type="component" value="Chromosome"/>
</dbReference>
<gene>
    <name evidence="3" type="ordered locus">Dtox_1244</name>
</gene>
<reference evidence="3 4" key="1">
    <citation type="journal article" date="2009" name="Stand. Genomic Sci.">
        <title>Complete genome sequence of Desulfotomaculum acetoxidans type strain (5575).</title>
        <authorList>
            <person name="Spring S."/>
            <person name="Lapidus A."/>
            <person name="Schroder M."/>
            <person name="Gleim D."/>
            <person name="Sims D."/>
            <person name="Meincke L."/>
            <person name="Glavina Del Rio T."/>
            <person name="Tice H."/>
            <person name="Copeland A."/>
            <person name="Cheng J.F."/>
            <person name="Lucas S."/>
            <person name="Chen F."/>
            <person name="Nolan M."/>
            <person name="Bruce D."/>
            <person name="Goodwin L."/>
            <person name="Pitluck S."/>
            <person name="Ivanova N."/>
            <person name="Mavromatis K."/>
            <person name="Mikhailova N."/>
            <person name="Pati A."/>
            <person name="Chen A."/>
            <person name="Palaniappan K."/>
            <person name="Land M."/>
            <person name="Hauser L."/>
            <person name="Chang Y.J."/>
            <person name="Jeffries C.D."/>
            <person name="Chain P."/>
            <person name="Saunders E."/>
            <person name="Brettin T."/>
            <person name="Detter J.C."/>
            <person name="Goker M."/>
            <person name="Bristow J."/>
            <person name="Eisen J.A."/>
            <person name="Markowitz V."/>
            <person name="Hugenholtz P."/>
            <person name="Kyrpides N.C."/>
            <person name="Klenk H.P."/>
            <person name="Han C."/>
        </authorList>
    </citation>
    <scope>NUCLEOTIDE SEQUENCE [LARGE SCALE GENOMIC DNA]</scope>
    <source>
        <strain evidence="4">ATCC 49208 / DSM 771 / VKM B-1644</strain>
    </source>
</reference>
<accession>C8W5E4</accession>
<name>C8W5E4_DESAS</name>
<dbReference type="Pfam" id="PF04014">
    <property type="entry name" value="MazE_antitoxin"/>
    <property type="match status" value="1"/>
</dbReference>
<dbReference type="PANTHER" id="PTHR36432:SF1">
    <property type="entry name" value="STAGE V SPORULATION PROTEIN T"/>
    <property type="match status" value="1"/>
</dbReference>
<evidence type="ECO:0000313" key="4">
    <source>
        <dbReference type="Proteomes" id="UP000002217"/>
    </source>
</evidence>
<evidence type="ECO:0000259" key="2">
    <source>
        <dbReference type="PROSITE" id="PS51740"/>
    </source>
</evidence>
<dbReference type="Gene3D" id="3.30.450.40">
    <property type="match status" value="1"/>
</dbReference>
<evidence type="ECO:0000256" key="1">
    <source>
        <dbReference type="PROSITE-ProRule" id="PRU01076"/>
    </source>
</evidence>
<dbReference type="GO" id="GO:0003677">
    <property type="term" value="F:DNA binding"/>
    <property type="evidence" value="ECO:0007669"/>
    <property type="project" value="UniProtKB-UniRule"/>
</dbReference>
<dbReference type="InterPro" id="IPR029016">
    <property type="entry name" value="GAF-like_dom_sf"/>
</dbReference>
<proteinExistence type="predicted"/>
<keyword evidence="4" id="KW-1185">Reference proteome</keyword>
<dbReference type="eggNOG" id="COG2002">
    <property type="taxonomic scope" value="Bacteria"/>
</dbReference>
<dbReference type="OrthoDB" id="9782993at2"/>
<dbReference type="InterPro" id="IPR007159">
    <property type="entry name" value="SpoVT-AbrB_dom"/>
</dbReference>
<feature type="domain" description="SpoVT-AbrB" evidence="2">
    <location>
        <begin position="5"/>
        <end position="51"/>
    </location>
</feature>
<dbReference type="NCBIfam" id="TIGR01439">
    <property type="entry name" value="lp_hng_hel_AbrB"/>
    <property type="match status" value="1"/>
</dbReference>
<evidence type="ECO:0000313" key="3">
    <source>
        <dbReference type="EMBL" id="ACV62126.1"/>
    </source>
</evidence>
<protein>
    <submittedName>
        <fullName evidence="3">Transcriptional regulator, AbrB family</fullName>
    </submittedName>
</protein>
<dbReference type="HOGENOM" id="CLU_105826_0_0_9"/>
<dbReference type="PROSITE" id="PS51740">
    <property type="entry name" value="SPOVT_ABRB"/>
    <property type="match status" value="1"/>
</dbReference>
<dbReference type="SMART" id="SM00966">
    <property type="entry name" value="SpoVT_AbrB"/>
    <property type="match status" value="1"/>
</dbReference>
<dbReference type="AlphaFoldDB" id="C8W5E4"/>
<dbReference type="PANTHER" id="PTHR36432">
    <property type="match status" value="1"/>
</dbReference>
<dbReference type="RefSeq" id="WP_015756841.1">
    <property type="nucleotide sequence ID" value="NC_013216.1"/>
</dbReference>
<keyword evidence="1" id="KW-0238">DNA-binding</keyword>
<organism evidence="3 4">
    <name type="scientific">Desulfofarcimen acetoxidans (strain ATCC 49208 / DSM 771 / KCTC 5769 / VKM B-1644 / 5575)</name>
    <name type="common">Desulfotomaculum acetoxidans</name>
    <dbReference type="NCBI Taxonomy" id="485916"/>
    <lineage>
        <taxon>Bacteria</taxon>
        <taxon>Bacillati</taxon>
        <taxon>Bacillota</taxon>
        <taxon>Clostridia</taxon>
        <taxon>Eubacteriales</taxon>
        <taxon>Peptococcaceae</taxon>
        <taxon>Desulfofarcimen</taxon>
    </lineage>
</organism>
<dbReference type="InterPro" id="IPR037914">
    <property type="entry name" value="SpoVT-AbrB_sf"/>
</dbReference>
<sequence>MKATGVVRRIDDLGRVVIPKEIRRTLRINNADPLEVFVDGKGKVILKKYEPIQDLSKYAKEYAASLFESLGRKTFICDEENIIAAAGIPAKQSMNKDISDDIKSLIKRDEPTLERDKIVIEGGERFPYILVTPVKLNEHSVGAIIMIADEEMGGLEINLTKTAANFLAKQLH</sequence>
<dbReference type="Pfam" id="PF15714">
    <property type="entry name" value="SpoVT_C"/>
    <property type="match status" value="1"/>
</dbReference>
<dbReference type="SUPFAM" id="SSF89447">
    <property type="entry name" value="AbrB/MazE/MraZ-like"/>
    <property type="match status" value="1"/>
</dbReference>